<dbReference type="InterPro" id="IPR049704">
    <property type="entry name" value="Aminotrans_3_PPA_site"/>
</dbReference>
<keyword evidence="5 6" id="KW-0663">Pyridoxal phosphate</keyword>
<dbReference type="PROSITE" id="PS00600">
    <property type="entry name" value="AA_TRANSFER_CLASS_3"/>
    <property type="match status" value="1"/>
</dbReference>
<dbReference type="GO" id="GO:0034386">
    <property type="term" value="F:4-aminobutyrate:2-oxoglutarate transaminase activity"/>
    <property type="evidence" value="ECO:0007669"/>
    <property type="project" value="InterPro"/>
</dbReference>
<dbReference type="GO" id="GO:0009448">
    <property type="term" value="P:gamma-aminobutyric acid metabolic process"/>
    <property type="evidence" value="ECO:0007669"/>
    <property type="project" value="InterPro"/>
</dbReference>
<gene>
    <name evidence="7" type="primary">gabT</name>
    <name evidence="7" type="ORF">CUV01_13020</name>
</gene>
<dbReference type="PANTHER" id="PTHR11986">
    <property type="entry name" value="AMINOTRANSFERASE CLASS III"/>
    <property type="match status" value="1"/>
</dbReference>
<proteinExistence type="inferred from homology"/>
<keyword evidence="4" id="KW-0808">Transferase</keyword>
<keyword evidence="8" id="KW-1185">Reference proteome</keyword>
<dbReference type="Pfam" id="PF00202">
    <property type="entry name" value="Aminotran_3"/>
    <property type="match status" value="1"/>
</dbReference>
<dbReference type="FunFam" id="3.40.640.10:FF:000013">
    <property type="entry name" value="4-aminobutyrate aminotransferase"/>
    <property type="match status" value="1"/>
</dbReference>
<dbReference type="GO" id="GO:0042802">
    <property type="term" value="F:identical protein binding"/>
    <property type="evidence" value="ECO:0007669"/>
    <property type="project" value="TreeGrafter"/>
</dbReference>
<dbReference type="InterPro" id="IPR015422">
    <property type="entry name" value="PyrdxlP-dep_Trfase_small"/>
</dbReference>
<dbReference type="GO" id="GO:0030170">
    <property type="term" value="F:pyridoxal phosphate binding"/>
    <property type="evidence" value="ECO:0007669"/>
    <property type="project" value="InterPro"/>
</dbReference>
<evidence type="ECO:0000313" key="7">
    <source>
        <dbReference type="EMBL" id="AUH34193.1"/>
    </source>
</evidence>
<dbReference type="NCBIfam" id="TIGR00700">
    <property type="entry name" value="GABAtrnsam"/>
    <property type="match status" value="1"/>
</dbReference>
<comment type="similarity">
    <text evidence="2 6">Belongs to the class-III pyridoxal-phosphate-dependent aminotransferase family.</text>
</comment>
<dbReference type="Proteomes" id="UP000233742">
    <property type="component" value="Chromosome"/>
</dbReference>
<keyword evidence="3" id="KW-0032">Aminotransferase</keyword>
<dbReference type="PIRSF" id="PIRSF000521">
    <property type="entry name" value="Transaminase_4ab_Lys_Orn"/>
    <property type="match status" value="1"/>
</dbReference>
<dbReference type="KEGG" id="paro:CUV01_13020"/>
<dbReference type="AlphaFoldDB" id="A0A2K9EGW5"/>
<evidence type="ECO:0000313" key="8">
    <source>
        <dbReference type="Proteomes" id="UP000233742"/>
    </source>
</evidence>
<reference evidence="7 8" key="1">
    <citation type="submission" date="2017-12" db="EMBL/GenBank/DDBJ databases">
        <authorList>
            <person name="Hurst M.R.H."/>
        </authorList>
    </citation>
    <scope>NUCLEOTIDE SEQUENCE [LARGE SCALE GENOMIC DNA]</scope>
    <source>
        <strain evidence="7 8">BM15</strain>
    </source>
</reference>
<dbReference type="Gene3D" id="3.40.640.10">
    <property type="entry name" value="Type I PLP-dependent aspartate aminotransferase-like (Major domain)"/>
    <property type="match status" value="1"/>
</dbReference>
<dbReference type="Gene3D" id="3.90.1150.10">
    <property type="entry name" value="Aspartate Aminotransferase, domain 1"/>
    <property type="match status" value="1"/>
</dbReference>
<evidence type="ECO:0000256" key="4">
    <source>
        <dbReference type="ARBA" id="ARBA00022679"/>
    </source>
</evidence>
<comment type="cofactor">
    <cofactor evidence="1">
        <name>pyridoxal 5'-phosphate</name>
        <dbReference type="ChEBI" id="CHEBI:597326"/>
    </cofactor>
</comment>
<evidence type="ECO:0000256" key="3">
    <source>
        <dbReference type="ARBA" id="ARBA00022576"/>
    </source>
</evidence>
<dbReference type="SUPFAM" id="SSF53383">
    <property type="entry name" value="PLP-dependent transferases"/>
    <property type="match status" value="1"/>
</dbReference>
<evidence type="ECO:0000256" key="5">
    <source>
        <dbReference type="ARBA" id="ARBA00022898"/>
    </source>
</evidence>
<evidence type="ECO:0000256" key="2">
    <source>
        <dbReference type="ARBA" id="ARBA00008954"/>
    </source>
</evidence>
<dbReference type="InterPro" id="IPR015424">
    <property type="entry name" value="PyrdxlP-dep_Trfase"/>
</dbReference>
<name>A0A2K9EGW5_9RHOB</name>
<sequence length="431" mass="45728">MENSAELKIRRDNAVAKGVSTRGIYVTHAENAELWDADGKRYIDFAAGIAVNNAGHRHPKLMAAVAKQAEAFTHTCFHVAPYESYIRLAERLNDLTLGDFPKKTMLATTGVEAVENAIKMARAFTGRSGVIAFSGGYHGRTLLGMALGGKVAGYKKAFGAMPAEIYHVAFPNAYHGVTPEMSLSNLDMVFKSSLDPERIAAIIVEPVQGEGGFNVADFDFLRRLREIADEHGIILIADEVQAGMARTGKMFGFEHPGVAADLVTMAKGLAGGFPLSAVTGRAEVIDAAPVGGIGGTYAGNPLAVAAANAMLDIIEEENLCVRAAEIGEAITARLKAIASRQGMEAIGDVRGLGAMVAFELVTSRQTREPDVALTHEIVAQAEDRGLIILPCGTRGNVVRILPPLTTPSNQVDEALDKLEASIEAAIDKVHA</sequence>
<evidence type="ECO:0000256" key="6">
    <source>
        <dbReference type="RuleBase" id="RU003560"/>
    </source>
</evidence>
<dbReference type="RefSeq" id="WP_101460856.1">
    <property type="nucleotide sequence ID" value="NZ_CP025408.1"/>
</dbReference>
<dbReference type="OrthoDB" id="9801834at2"/>
<protein>
    <submittedName>
        <fullName evidence="7">4-aminobutyrate--2-oxoglutarate transaminase</fullName>
    </submittedName>
</protein>
<accession>A0A2K9EGW5</accession>
<evidence type="ECO:0000256" key="1">
    <source>
        <dbReference type="ARBA" id="ARBA00001933"/>
    </source>
</evidence>
<dbReference type="EMBL" id="CP025408">
    <property type="protein sequence ID" value="AUH34193.1"/>
    <property type="molecule type" value="Genomic_DNA"/>
</dbReference>
<dbReference type="InterPro" id="IPR005814">
    <property type="entry name" value="Aminotrans_3"/>
</dbReference>
<dbReference type="InterPro" id="IPR050103">
    <property type="entry name" value="Class-III_PLP-dep_AT"/>
</dbReference>
<dbReference type="InterPro" id="IPR004632">
    <property type="entry name" value="4NH2But_aminotransferase_bac"/>
</dbReference>
<organism evidence="7 8">
    <name type="scientific">Paracoccus tegillarcae</name>
    <dbReference type="NCBI Taxonomy" id="1529068"/>
    <lineage>
        <taxon>Bacteria</taxon>
        <taxon>Pseudomonadati</taxon>
        <taxon>Pseudomonadota</taxon>
        <taxon>Alphaproteobacteria</taxon>
        <taxon>Rhodobacterales</taxon>
        <taxon>Paracoccaceae</taxon>
        <taxon>Paracoccus</taxon>
    </lineage>
</organism>
<dbReference type="InterPro" id="IPR015421">
    <property type="entry name" value="PyrdxlP-dep_Trfase_major"/>
</dbReference>
<dbReference type="CDD" id="cd00610">
    <property type="entry name" value="OAT_like"/>
    <property type="match status" value="1"/>
</dbReference>